<dbReference type="InterPro" id="IPR023034">
    <property type="entry name" value="PPIase_SurA"/>
</dbReference>
<dbReference type="Gene3D" id="1.10.4030.10">
    <property type="entry name" value="Porin chaperone SurA, peptide-binding domain"/>
    <property type="match status" value="1"/>
</dbReference>
<evidence type="ECO:0000259" key="8">
    <source>
        <dbReference type="PROSITE" id="PS50198"/>
    </source>
</evidence>
<dbReference type="AlphaFoldDB" id="A0A7G1Q9V3"/>
<feature type="domain" description="PpiC" evidence="8">
    <location>
        <begin position="287"/>
        <end position="386"/>
    </location>
</feature>
<keyword evidence="10" id="KW-1185">Reference proteome</keyword>
<organism evidence="9 10">
    <name type="scientific">Candidatus Nitrosacidococcus tergens</name>
    <dbReference type="NCBI Taxonomy" id="553981"/>
    <lineage>
        <taxon>Bacteria</taxon>
        <taxon>Pseudomonadati</taxon>
        <taxon>Pseudomonadota</taxon>
        <taxon>Gammaproteobacteria</taxon>
        <taxon>Chromatiales</taxon>
        <taxon>Chromatiaceae</taxon>
        <taxon>Candidatus Nitrosacidococcus</taxon>
    </lineage>
</organism>
<dbReference type="SUPFAM" id="SSF54534">
    <property type="entry name" value="FKBP-like"/>
    <property type="match status" value="2"/>
</dbReference>
<gene>
    <name evidence="7 9" type="primary">surA</name>
    <name evidence="9" type="ORF">NSCAC_1053</name>
</gene>
<comment type="catalytic activity">
    <reaction evidence="7">
        <text>[protein]-peptidylproline (omega=180) = [protein]-peptidylproline (omega=0)</text>
        <dbReference type="Rhea" id="RHEA:16237"/>
        <dbReference type="Rhea" id="RHEA-COMP:10747"/>
        <dbReference type="Rhea" id="RHEA-COMP:10748"/>
        <dbReference type="ChEBI" id="CHEBI:83833"/>
        <dbReference type="ChEBI" id="CHEBI:83834"/>
        <dbReference type="EC" id="5.2.1.8"/>
    </reaction>
</comment>
<evidence type="ECO:0000313" key="10">
    <source>
        <dbReference type="Proteomes" id="UP000516072"/>
    </source>
</evidence>
<feature type="domain" description="PpiC" evidence="8">
    <location>
        <begin position="175"/>
        <end position="276"/>
    </location>
</feature>
<evidence type="ECO:0000256" key="6">
    <source>
        <dbReference type="ARBA" id="ARBA00023235"/>
    </source>
</evidence>
<keyword evidence="2 7" id="KW-0677">Repeat</keyword>
<name>A0A7G1Q9V3_9GAMM</name>
<dbReference type="Pfam" id="PF00639">
    <property type="entry name" value="Rotamase"/>
    <property type="match status" value="2"/>
</dbReference>
<evidence type="ECO:0000256" key="2">
    <source>
        <dbReference type="ARBA" id="ARBA00022737"/>
    </source>
</evidence>
<accession>A0A7G1Q9V3</accession>
<dbReference type="PANTHER" id="PTHR47637:SF1">
    <property type="entry name" value="CHAPERONE SURA"/>
    <property type="match status" value="1"/>
</dbReference>
<keyword evidence="1 7" id="KW-0732">Signal</keyword>
<dbReference type="GO" id="GO:0030288">
    <property type="term" value="C:outer membrane-bounded periplasmic space"/>
    <property type="evidence" value="ECO:0007669"/>
    <property type="project" value="InterPro"/>
</dbReference>
<proteinExistence type="inferred from homology"/>
<sequence length="438" mass="50038">MVANFMRTVLIFFTLFWTIHSYGADPLFLDRIVAVVNDEAILESELEQTSQNIESQLEAKGAPMPPADILEKQVLERLVMQHLQLQLAERVGIRVSDDMLNEALKNIAQNNNLTLSEFRDKLKESNIPFSAFRENVREEIIISQLHKREIEDRITISDAELDNFIATQKKQGNQDAQYHIAHILVAIPEASSPEEIQKAKKQAQQIIKKLRSGIDFQKVAMSYSDGHQALEGGDLGWRKLSQLPTLFVDEVPKLTVGELSNPIRSPNGFHIVKLLEVKGDDVGEKLVPQVHARHILIRTDELKGDEEIELRLNELRQRVLLGEKFTELARAHSEDKGSAIKGGDLGWVSPGEMVPQFERVIYSLNPDEISTPFKTQFGWHIAQVVAKREKNMTDSYSRNKARQELHARKAEESLEDWMRQLRDEAYVEYRLDTFSGEI</sequence>
<keyword evidence="4 7" id="KW-0697">Rotamase</keyword>
<dbReference type="InterPro" id="IPR015391">
    <property type="entry name" value="SurA_N"/>
</dbReference>
<dbReference type="InterPro" id="IPR050280">
    <property type="entry name" value="OMP_Chaperone_SurA"/>
</dbReference>
<evidence type="ECO:0000256" key="7">
    <source>
        <dbReference type="HAMAP-Rule" id="MF_01183"/>
    </source>
</evidence>
<dbReference type="HAMAP" id="MF_01183">
    <property type="entry name" value="Chaperone_SurA"/>
    <property type="match status" value="1"/>
</dbReference>
<dbReference type="EMBL" id="LR778175">
    <property type="protein sequence ID" value="CAB1276208.1"/>
    <property type="molecule type" value="Genomic_DNA"/>
</dbReference>
<keyword evidence="5 7" id="KW-0143">Chaperone</keyword>
<dbReference type="GO" id="GO:0042277">
    <property type="term" value="F:peptide binding"/>
    <property type="evidence" value="ECO:0007669"/>
    <property type="project" value="InterPro"/>
</dbReference>
<keyword evidence="6 7" id="KW-0413">Isomerase</keyword>
<evidence type="ECO:0000313" key="9">
    <source>
        <dbReference type="EMBL" id="CAB1276208.1"/>
    </source>
</evidence>
<evidence type="ECO:0000256" key="1">
    <source>
        <dbReference type="ARBA" id="ARBA00022729"/>
    </source>
</evidence>
<dbReference type="GO" id="GO:0050821">
    <property type="term" value="P:protein stabilization"/>
    <property type="evidence" value="ECO:0007669"/>
    <property type="project" value="InterPro"/>
</dbReference>
<dbReference type="InterPro" id="IPR046357">
    <property type="entry name" value="PPIase_dom_sf"/>
</dbReference>
<dbReference type="EC" id="5.2.1.8" evidence="7"/>
<comment type="function">
    <text evidence="7">Chaperone involved in the correct folding and assembly of outer membrane proteins. Recognizes specific patterns of aromatic residues and the orientation of their side chains, which are found more frequently in integral outer membrane proteins. May act in both early periplasmic and late outer membrane-associated steps of protein maturation.</text>
</comment>
<protein>
    <recommendedName>
        <fullName evidence="7">Chaperone SurA</fullName>
    </recommendedName>
    <alternativeName>
        <fullName evidence="7">Peptidyl-prolyl cis-trans isomerase SurA</fullName>
        <shortName evidence="7">PPIase SurA</shortName>
        <ecNumber evidence="7">5.2.1.8</ecNumber>
    </alternativeName>
    <alternativeName>
        <fullName evidence="7">Rotamase SurA</fullName>
    </alternativeName>
</protein>
<evidence type="ECO:0000256" key="4">
    <source>
        <dbReference type="ARBA" id="ARBA00023110"/>
    </source>
</evidence>
<dbReference type="GO" id="GO:0006457">
    <property type="term" value="P:protein folding"/>
    <property type="evidence" value="ECO:0007669"/>
    <property type="project" value="UniProtKB-UniRule"/>
</dbReference>
<evidence type="ECO:0000256" key="5">
    <source>
        <dbReference type="ARBA" id="ARBA00023186"/>
    </source>
</evidence>
<dbReference type="InterPro" id="IPR000297">
    <property type="entry name" value="PPIase_PpiC"/>
</dbReference>
<dbReference type="PROSITE" id="PS50198">
    <property type="entry name" value="PPIC_PPIASE_2"/>
    <property type="match status" value="2"/>
</dbReference>
<dbReference type="PANTHER" id="PTHR47637">
    <property type="entry name" value="CHAPERONE SURA"/>
    <property type="match status" value="1"/>
</dbReference>
<dbReference type="GO" id="GO:0003755">
    <property type="term" value="F:peptidyl-prolyl cis-trans isomerase activity"/>
    <property type="evidence" value="ECO:0007669"/>
    <property type="project" value="UniProtKB-UniRule"/>
</dbReference>
<dbReference type="InterPro" id="IPR027304">
    <property type="entry name" value="Trigger_fact/SurA_dom_sf"/>
</dbReference>
<dbReference type="GO" id="GO:0051082">
    <property type="term" value="F:unfolded protein binding"/>
    <property type="evidence" value="ECO:0007669"/>
    <property type="project" value="UniProtKB-UniRule"/>
</dbReference>
<comment type="domain">
    <text evidence="7">The PPIase activity resides only in the second parvulin domain. The N-terminal region and the C-terminal tail are necessary and sufficient for the chaperone activity of SurA. The PPIase activity is dispensable for SurA to function as a chaperone. The N-terminal region and the C-terminal tail are also required for porin recognition.</text>
</comment>
<keyword evidence="3 7" id="KW-0574">Periplasm</keyword>
<reference evidence="9 10" key="1">
    <citation type="submission" date="2020-03" db="EMBL/GenBank/DDBJ databases">
        <authorList>
            <person name="Picone N."/>
        </authorList>
    </citation>
    <scope>NUCLEOTIDE SEQUENCE [LARGE SCALE GENOMIC DNA]</scope>
    <source>
        <strain evidence="9">NSCAC1</strain>
    </source>
</reference>
<dbReference type="KEGG" id="ntg:NSCAC_1053"/>
<comment type="subcellular location">
    <subcellularLocation>
        <location evidence="7">Periplasm</location>
    </subcellularLocation>
    <text evidence="7">Is capable of associating with the outer membrane.</text>
</comment>
<dbReference type="Pfam" id="PF09312">
    <property type="entry name" value="SurA_N"/>
    <property type="match status" value="1"/>
</dbReference>
<dbReference type="GO" id="GO:0043165">
    <property type="term" value="P:Gram-negative-bacterium-type cell outer membrane assembly"/>
    <property type="evidence" value="ECO:0007669"/>
    <property type="project" value="InterPro"/>
</dbReference>
<dbReference type="SUPFAM" id="SSF109998">
    <property type="entry name" value="Triger factor/SurA peptide-binding domain-like"/>
    <property type="match status" value="1"/>
</dbReference>
<evidence type="ECO:0000256" key="3">
    <source>
        <dbReference type="ARBA" id="ARBA00022764"/>
    </source>
</evidence>
<dbReference type="Proteomes" id="UP000516072">
    <property type="component" value="Chromosome"/>
</dbReference>
<dbReference type="Gene3D" id="3.10.50.40">
    <property type="match status" value="2"/>
</dbReference>